<evidence type="ECO:0000256" key="3">
    <source>
        <dbReference type="ARBA" id="ARBA00022553"/>
    </source>
</evidence>
<dbReference type="SMART" id="SM00342">
    <property type="entry name" value="HTH_ARAC"/>
    <property type="match status" value="1"/>
</dbReference>
<keyword evidence="2" id="KW-0963">Cytoplasm</keyword>
<feature type="domain" description="Response regulatory" evidence="10">
    <location>
        <begin position="2"/>
        <end position="119"/>
    </location>
</feature>
<evidence type="ECO:0000256" key="6">
    <source>
        <dbReference type="ARBA" id="ARBA00023125"/>
    </source>
</evidence>
<comment type="subcellular location">
    <subcellularLocation>
        <location evidence="1">Cytoplasm</location>
    </subcellularLocation>
</comment>
<dbReference type="EMBL" id="MPTW01000021">
    <property type="protein sequence ID" value="OME65129.1"/>
    <property type="molecule type" value="Genomic_DNA"/>
</dbReference>
<evidence type="ECO:0000256" key="2">
    <source>
        <dbReference type="ARBA" id="ARBA00022490"/>
    </source>
</evidence>
<gene>
    <name evidence="11" type="ORF">BSK65_25915</name>
</gene>
<evidence type="ECO:0000313" key="12">
    <source>
        <dbReference type="Proteomes" id="UP000187425"/>
    </source>
</evidence>
<sequence>MRILIVDDEKIVRIALSTLIKWDEYGFKLMGAVADGYKALEVIETESIDIVIMDLVMPNMDGLELIRTLNERKFTGKFVVLSNYDDYAYVREAMKLGAEDYMLKLTLKPDELIVLLTKISEQLLTERELKEQDIHMKIKLNETQLQQRNSIWRELLLDQEQDMVYLLQETQKYGIPFDRLAGNLIMIRIDDYVEALSNGKINNKRLLSFSIANIVKETVSDHFAFDFIEMESNQYIVIVYEQSGYSDEPSWLLLMNNLVQMLKLYLNLSVSITLSDAFVGLKQLREQYTLCLRASTNNFYTGPASVLVAGHSKLTQSLHSINYVEWLDQVKAAVEVGNTKLVLENISILFNEAKQIKWDPSALKFHLLGLLSDLDNLILKWNTQVLSSTEQNRVGATTLLESFESDISQAESMEGLSLSIEQAMQEAINLLYQVKSNIYRKEVLRITEILQENVENKITLDRLAQEVNMNVNYLCRVFKQDTGRSIVQYMNELKINKAIELLKLPDTRIKEVASQVGIDDPFYFNRVFKKVVGLSPSDFRKKLLATK</sequence>
<dbReference type="PANTHER" id="PTHR42713:SF3">
    <property type="entry name" value="TRANSCRIPTIONAL REGULATORY PROTEIN HPTR"/>
    <property type="match status" value="1"/>
</dbReference>
<keyword evidence="7" id="KW-0804">Transcription</keyword>
<reference evidence="11 12" key="1">
    <citation type="submission" date="2016-11" db="EMBL/GenBank/DDBJ databases">
        <title>Paenibacillus species isolates.</title>
        <authorList>
            <person name="Beno S.M."/>
        </authorList>
    </citation>
    <scope>NUCLEOTIDE SEQUENCE [LARGE SCALE GENOMIC DNA]</scope>
    <source>
        <strain evidence="11 12">FSL H7-0443</strain>
    </source>
</reference>
<name>A0A1R0Z9X3_9BACL</name>
<proteinExistence type="predicted"/>
<evidence type="ECO:0000256" key="5">
    <source>
        <dbReference type="ARBA" id="ARBA00023015"/>
    </source>
</evidence>
<dbReference type="GO" id="GO:0000160">
    <property type="term" value="P:phosphorelay signal transduction system"/>
    <property type="evidence" value="ECO:0007669"/>
    <property type="project" value="UniProtKB-KW"/>
</dbReference>
<dbReference type="InterPro" id="IPR009057">
    <property type="entry name" value="Homeodomain-like_sf"/>
</dbReference>
<dbReference type="PRINTS" id="PR00032">
    <property type="entry name" value="HTHARAC"/>
</dbReference>
<dbReference type="Gene3D" id="1.10.10.60">
    <property type="entry name" value="Homeodomain-like"/>
    <property type="match status" value="2"/>
</dbReference>
<dbReference type="Gene3D" id="3.40.50.2300">
    <property type="match status" value="1"/>
</dbReference>
<feature type="modified residue" description="4-aspartylphosphate" evidence="8">
    <location>
        <position position="54"/>
    </location>
</feature>
<evidence type="ECO:0000313" key="11">
    <source>
        <dbReference type="EMBL" id="OME65129.1"/>
    </source>
</evidence>
<dbReference type="InterPro" id="IPR051552">
    <property type="entry name" value="HptR"/>
</dbReference>
<dbReference type="PANTHER" id="PTHR42713">
    <property type="entry name" value="HISTIDINE KINASE-RELATED"/>
    <property type="match status" value="1"/>
</dbReference>
<organism evidence="11 12">
    <name type="scientific">Paenibacillus odorifer</name>
    <dbReference type="NCBI Taxonomy" id="189426"/>
    <lineage>
        <taxon>Bacteria</taxon>
        <taxon>Bacillati</taxon>
        <taxon>Bacillota</taxon>
        <taxon>Bacilli</taxon>
        <taxon>Bacillales</taxon>
        <taxon>Paenibacillaceae</taxon>
        <taxon>Paenibacillus</taxon>
    </lineage>
</organism>
<protein>
    <recommendedName>
        <fullName evidence="13">DNA-binding response regulator</fullName>
    </recommendedName>
</protein>
<dbReference type="InterPro" id="IPR001789">
    <property type="entry name" value="Sig_transdc_resp-reg_receiver"/>
</dbReference>
<keyword evidence="6" id="KW-0238">DNA-binding</keyword>
<keyword evidence="5" id="KW-0805">Transcription regulation</keyword>
<dbReference type="GO" id="GO:0005737">
    <property type="term" value="C:cytoplasm"/>
    <property type="evidence" value="ECO:0007669"/>
    <property type="project" value="UniProtKB-SubCell"/>
</dbReference>
<evidence type="ECO:0000259" key="10">
    <source>
        <dbReference type="PROSITE" id="PS50110"/>
    </source>
</evidence>
<dbReference type="PROSITE" id="PS50110">
    <property type="entry name" value="RESPONSE_REGULATORY"/>
    <property type="match status" value="1"/>
</dbReference>
<dbReference type="Pfam" id="PF12833">
    <property type="entry name" value="HTH_18"/>
    <property type="match status" value="1"/>
</dbReference>
<evidence type="ECO:0000256" key="7">
    <source>
        <dbReference type="ARBA" id="ARBA00023163"/>
    </source>
</evidence>
<evidence type="ECO:0000259" key="9">
    <source>
        <dbReference type="PROSITE" id="PS01124"/>
    </source>
</evidence>
<feature type="domain" description="HTH araC/xylS-type" evidence="9">
    <location>
        <begin position="444"/>
        <end position="542"/>
    </location>
</feature>
<evidence type="ECO:0000256" key="4">
    <source>
        <dbReference type="ARBA" id="ARBA00023012"/>
    </source>
</evidence>
<dbReference type="PROSITE" id="PS01124">
    <property type="entry name" value="HTH_ARAC_FAMILY_2"/>
    <property type="match status" value="1"/>
</dbReference>
<accession>A0A1R0Z9X3</accession>
<dbReference type="AlphaFoldDB" id="A0A1R0Z9X3"/>
<dbReference type="CDD" id="cd17536">
    <property type="entry name" value="REC_YesN-like"/>
    <property type="match status" value="1"/>
</dbReference>
<dbReference type="InterPro" id="IPR011006">
    <property type="entry name" value="CheY-like_superfamily"/>
</dbReference>
<keyword evidence="3 8" id="KW-0597">Phosphoprotein</keyword>
<evidence type="ECO:0000256" key="1">
    <source>
        <dbReference type="ARBA" id="ARBA00004496"/>
    </source>
</evidence>
<evidence type="ECO:0000256" key="8">
    <source>
        <dbReference type="PROSITE-ProRule" id="PRU00169"/>
    </source>
</evidence>
<dbReference type="GO" id="GO:0043565">
    <property type="term" value="F:sequence-specific DNA binding"/>
    <property type="evidence" value="ECO:0007669"/>
    <property type="project" value="InterPro"/>
</dbReference>
<dbReference type="SUPFAM" id="SSF46689">
    <property type="entry name" value="Homeodomain-like"/>
    <property type="match status" value="2"/>
</dbReference>
<dbReference type="SUPFAM" id="SSF52172">
    <property type="entry name" value="CheY-like"/>
    <property type="match status" value="1"/>
</dbReference>
<dbReference type="InterPro" id="IPR018060">
    <property type="entry name" value="HTH_AraC"/>
</dbReference>
<dbReference type="GO" id="GO:0003700">
    <property type="term" value="F:DNA-binding transcription factor activity"/>
    <property type="evidence" value="ECO:0007669"/>
    <property type="project" value="InterPro"/>
</dbReference>
<dbReference type="PROSITE" id="PS00041">
    <property type="entry name" value="HTH_ARAC_FAMILY_1"/>
    <property type="match status" value="1"/>
</dbReference>
<dbReference type="Proteomes" id="UP000187425">
    <property type="component" value="Unassembled WGS sequence"/>
</dbReference>
<comment type="caution">
    <text evidence="11">The sequence shown here is derived from an EMBL/GenBank/DDBJ whole genome shotgun (WGS) entry which is preliminary data.</text>
</comment>
<dbReference type="InterPro" id="IPR018062">
    <property type="entry name" value="HTH_AraC-typ_CS"/>
</dbReference>
<keyword evidence="4" id="KW-0902">Two-component regulatory system</keyword>
<dbReference type="SMART" id="SM00448">
    <property type="entry name" value="REC"/>
    <property type="match status" value="1"/>
</dbReference>
<dbReference type="Pfam" id="PF00072">
    <property type="entry name" value="Response_reg"/>
    <property type="match status" value="1"/>
</dbReference>
<dbReference type="InterPro" id="IPR020449">
    <property type="entry name" value="Tscrpt_reg_AraC-type_HTH"/>
</dbReference>
<dbReference type="RefSeq" id="WP_076286550.1">
    <property type="nucleotide sequence ID" value="NZ_MPTW01000021.1"/>
</dbReference>
<evidence type="ECO:0008006" key="13">
    <source>
        <dbReference type="Google" id="ProtNLM"/>
    </source>
</evidence>